<dbReference type="EMBL" id="HBGW01043646">
    <property type="protein sequence ID" value="CAD9569186.1"/>
    <property type="molecule type" value="Transcribed_RNA"/>
</dbReference>
<sequence>MVAMIGLIAHMAGFDSAAMVGMCAICMVIAGVCCFCCAKGGCRACRCGKTFLRCIRYDSYPDSEVFIVVKQAHFTCVDEITTCIRITAGGQSVDTDGDAHGNFQQVLTLLVEQGTTEVEVSLLEHWCSKVVASLTLDVEKDIFGKLEKHDGPVDRTLFLKPVHANVLQPKVDISIQVDAGQDDDADGLHIDMEGMSAETQVLVKMQLNTPRKTKPTTEVEALSEAFAGPVEEVGAFGWNTKAYLGILGPPASKRHMLCTWDSKDHYKDRRTPAFEISLLRIVGVQPDPRGSKGFLVNIVKEDKSKERLQFEAVDRSRTVWVELLTLIIGRVRAERQSSRSGTPGADA</sequence>
<feature type="domain" description="CERLI1-like PH" evidence="1">
    <location>
        <begin position="252"/>
        <end position="335"/>
    </location>
</feature>
<organism evidence="2">
    <name type="scientific">Zooxanthella nutricula</name>
    <dbReference type="NCBI Taxonomy" id="1333877"/>
    <lineage>
        <taxon>Eukaryota</taxon>
        <taxon>Sar</taxon>
        <taxon>Alveolata</taxon>
        <taxon>Dinophyceae</taxon>
        <taxon>Peridiniales</taxon>
        <taxon>Peridiniales incertae sedis</taxon>
        <taxon>Zooxanthella</taxon>
    </lineage>
</organism>
<accession>A0A7S2P008</accession>
<evidence type="ECO:0000313" key="2">
    <source>
        <dbReference type="EMBL" id="CAD9569186.1"/>
    </source>
</evidence>
<dbReference type="Pfam" id="PF23634">
    <property type="entry name" value="PH_CERLI1"/>
    <property type="match status" value="1"/>
</dbReference>
<proteinExistence type="predicted"/>
<reference evidence="2" key="1">
    <citation type="submission" date="2021-01" db="EMBL/GenBank/DDBJ databases">
        <authorList>
            <person name="Corre E."/>
            <person name="Pelletier E."/>
            <person name="Niang G."/>
            <person name="Scheremetjew M."/>
            <person name="Finn R."/>
            <person name="Kale V."/>
            <person name="Holt S."/>
            <person name="Cochrane G."/>
            <person name="Meng A."/>
            <person name="Brown T."/>
            <person name="Cohen L."/>
        </authorList>
    </citation>
    <scope>NUCLEOTIDE SEQUENCE</scope>
    <source>
        <strain evidence="2">RCC3387</strain>
    </source>
</reference>
<evidence type="ECO:0000259" key="1">
    <source>
        <dbReference type="Pfam" id="PF23634"/>
    </source>
</evidence>
<protein>
    <recommendedName>
        <fullName evidence="1">CERLI1-like PH domain-containing protein</fullName>
    </recommendedName>
</protein>
<gene>
    <name evidence="2" type="ORF">BRAN1462_LOCUS27672</name>
</gene>
<name>A0A7S2P008_9DINO</name>
<dbReference type="InterPro" id="IPR056293">
    <property type="entry name" value="PH_CERLI1"/>
</dbReference>
<dbReference type="AlphaFoldDB" id="A0A7S2P008"/>